<evidence type="ECO:0000256" key="6">
    <source>
        <dbReference type="SAM" id="Phobius"/>
    </source>
</evidence>
<dbReference type="InterPro" id="IPR051311">
    <property type="entry name" value="DedA_domain"/>
</dbReference>
<evidence type="ECO:0000256" key="2">
    <source>
        <dbReference type="ARBA" id="ARBA00022475"/>
    </source>
</evidence>
<feature type="transmembrane region" description="Helical" evidence="6">
    <location>
        <begin position="162"/>
        <end position="178"/>
    </location>
</feature>
<proteinExistence type="predicted"/>
<dbReference type="InterPro" id="IPR032816">
    <property type="entry name" value="VTT_dom"/>
</dbReference>
<dbReference type="RefSeq" id="WP_262564633.1">
    <property type="nucleotide sequence ID" value="NZ_JAPFCC010000001.1"/>
</dbReference>
<reference evidence="8 9" key="1">
    <citation type="submission" date="2022-10" db="EMBL/GenBank/DDBJ databases">
        <title>High-quality genome sequences of two octocoral-associated bacteria, Endozoicomonas euniceicola EF212 and Endozoicomonas gorgoniicola PS125.</title>
        <authorList>
            <person name="Chiou Y.-J."/>
            <person name="Chen Y.-H."/>
        </authorList>
    </citation>
    <scope>NUCLEOTIDE SEQUENCE [LARGE SCALE GENOMIC DNA]</scope>
    <source>
        <strain evidence="8 9">PS125</strain>
    </source>
</reference>
<accession>A0ABT3MZR6</accession>
<evidence type="ECO:0000256" key="1">
    <source>
        <dbReference type="ARBA" id="ARBA00004651"/>
    </source>
</evidence>
<protein>
    <submittedName>
        <fullName evidence="8">VTT domain-containing protein</fullName>
    </submittedName>
</protein>
<dbReference type="PANTHER" id="PTHR42709:SF6">
    <property type="entry name" value="UNDECAPRENYL PHOSPHATE TRANSPORTER A"/>
    <property type="match status" value="1"/>
</dbReference>
<feature type="transmembrane region" description="Helical" evidence="6">
    <location>
        <begin position="7"/>
        <end position="29"/>
    </location>
</feature>
<comment type="caution">
    <text evidence="8">The sequence shown here is derived from an EMBL/GenBank/DDBJ whole genome shotgun (WGS) entry which is preliminary data.</text>
</comment>
<feature type="transmembrane region" description="Helical" evidence="6">
    <location>
        <begin position="132"/>
        <end position="156"/>
    </location>
</feature>
<feature type="transmembrane region" description="Helical" evidence="6">
    <location>
        <begin position="49"/>
        <end position="69"/>
    </location>
</feature>
<organism evidence="8 9">
    <name type="scientific">Endozoicomonas gorgoniicola</name>
    <dbReference type="NCBI Taxonomy" id="1234144"/>
    <lineage>
        <taxon>Bacteria</taxon>
        <taxon>Pseudomonadati</taxon>
        <taxon>Pseudomonadota</taxon>
        <taxon>Gammaproteobacteria</taxon>
        <taxon>Oceanospirillales</taxon>
        <taxon>Endozoicomonadaceae</taxon>
        <taxon>Endozoicomonas</taxon>
    </lineage>
</organism>
<dbReference type="PANTHER" id="PTHR42709">
    <property type="entry name" value="ALKALINE PHOSPHATASE LIKE PROTEIN"/>
    <property type="match status" value="1"/>
</dbReference>
<keyword evidence="5 6" id="KW-0472">Membrane</keyword>
<keyword evidence="4 6" id="KW-1133">Transmembrane helix</keyword>
<evidence type="ECO:0000256" key="5">
    <source>
        <dbReference type="ARBA" id="ARBA00023136"/>
    </source>
</evidence>
<evidence type="ECO:0000313" key="9">
    <source>
        <dbReference type="Proteomes" id="UP001209854"/>
    </source>
</evidence>
<evidence type="ECO:0000259" key="7">
    <source>
        <dbReference type="Pfam" id="PF09335"/>
    </source>
</evidence>
<evidence type="ECO:0000256" key="4">
    <source>
        <dbReference type="ARBA" id="ARBA00022989"/>
    </source>
</evidence>
<gene>
    <name evidence="8" type="ORF">NX722_20065</name>
</gene>
<evidence type="ECO:0000313" key="8">
    <source>
        <dbReference type="EMBL" id="MCW7554870.1"/>
    </source>
</evidence>
<sequence length="190" mass="21241">MSFLYEQLLSVAHSPVLLALFILIGTYILEDAAILTAALLGADGLISTQLAFSALFLGIFTGDLGLYVLGRYLNRIPRLTAFLDIDAVHRAHGWLQQKMTATILLVRVIPGLRLPVYTACGFFKLPWKHFTALVFLASLLWTAVVFFGLFSIGTLFWSGLGFWKWLLIPVLAVFFVFGHKKIKINKGFFN</sequence>
<comment type="subcellular location">
    <subcellularLocation>
        <location evidence="1">Cell membrane</location>
        <topology evidence="1">Multi-pass membrane protein</topology>
    </subcellularLocation>
</comment>
<dbReference type="Pfam" id="PF09335">
    <property type="entry name" value="VTT_dom"/>
    <property type="match status" value="1"/>
</dbReference>
<dbReference type="EMBL" id="JAPFCC010000001">
    <property type="protein sequence ID" value="MCW7554870.1"/>
    <property type="molecule type" value="Genomic_DNA"/>
</dbReference>
<feature type="domain" description="VTT" evidence="7">
    <location>
        <begin position="45"/>
        <end position="147"/>
    </location>
</feature>
<name>A0ABT3MZR6_9GAMM</name>
<dbReference type="Proteomes" id="UP001209854">
    <property type="component" value="Unassembled WGS sequence"/>
</dbReference>
<keyword evidence="3 6" id="KW-0812">Transmembrane</keyword>
<keyword evidence="2" id="KW-1003">Cell membrane</keyword>
<keyword evidence="9" id="KW-1185">Reference proteome</keyword>
<evidence type="ECO:0000256" key="3">
    <source>
        <dbReference type="ARBA" id="ARBA00022692"/>
    </source>
</evidence>